<dbReference type="GO" id="GO:0008237">
    <property type="term" value="F:metallopeptidase activity"/>
    <property type="evidence" value="ECO:0007669"/>
    <property type="project" value="UniProtKB-KW"/>
</dbReference>
<evidence type="ECO:0000313" key="3">
    <source>
        <dbReference type="EMBL" id="MZL70692.1"/>
    </source>
</evidence>
<reference evidence="3 6" key="3">
    <citation type="journal article" date="2019" name="Nat. Med.">
        <title>A library of human gut bacterial isolates paired with longitudinal multiomics data enables mechanistic microbiome research.</title>
        <authorList>
            <person name="Poyet M."/>
            <person name="Groussin M."/>
            <person name="Gibbons S.M."/>
            <person name="Avila-Pacheco J."/>
            <person name="Jiang X."/>
            <person name="Kearney S.M."/>
            <person name="Perrotta A.R."/>
            <person name="Berdy B."/>
            <person name="Zhao S."/>
            <person name="Lieberman T.D."/>
            <person name="Swanson P.K."/>
            <person name="Smith M."/>
            <person name="Roesemann S."/>
            <person name="Alexander J.E."/>
            <person name="Rich S.A."/>
            <person name="Livny J."/>
            <person name="Vlamakis H."/>
            <person name="Clish C."/>
            <person name="Bullock K."/>
            <person name="Deik A."/>
            <person name="Scott J."/>
            <person name="Pierce K.A."/>
            <person name="Xavier R.J."/>
            <person name="Alm E.J."/>
        </authorList>
    </citation>
    <scope>NUCLEOTIDE SEQUENCE [LARGE SCALE GENOMIC DNA]</scope>
    <source>
        <strain evidence="3 6">BIOML-A2</strain>
    </source>
</reference>
<evidence type="ECO:0000313" key="6">
    <source>
        <dbReference type="Proteomes" id="UP000474718"/>
    </source>
</evidence>
<feature type="transmembrane region" description="Helical" evidence="1">
    <location>
        <begin position="62"/>
        <end position="83"/>
    </location>
</feature>
<dbReference type="GO" id="GO:0004175">
    <property type="term" value="F:endopeptidase activity"/>
    <property type="evidence" value="ECO:0007669"/>
    <property type="project" value="UniProtKB-ARBA"/>
</dbReference>
<feature type="domain" description="CAAX prenyl protease 2/Lysostaphin resistance protein A-like" evidence="2">
    <location>
        <begin position="151"/>
        <end position="237"/>
    </location>
</feature>
<dbReference type="RefSeq" id="WP_052537700.1">
    <property type="nucleotide sequence ID" value="NZ_FQVY01000002.1"/>
</dbReference>
<dbReference type="EMBL" id="WWVX01000009">
    <property type="protein sequence ID" value="MZL70692.1"/>
    <property type="molecule type" value="Genomic_DNA"/>
</dbReference>
<evidence type="ECO:0000259" key="2">
    <source>
        <dbReference type="Pfam" id="PF02517"/>
    </source>
</evidence>
<name>A0AAQ1MD00_9FIRM</name>
<dbReference type="Proteomes" id="UP000474718">
    <property type="component" value="Unassembled WGS sequence"/>
</dbReference>
<evidence type="ECO:0000313" key="5">
    <source>
        <dbReference type="Proteomes" id="UP000184089"/>
    </source>
</evidence>
<keyword evidence="4" id="KW-0645">Protease</keyword>
<keyword evidence="1" id="KW-0472">Membrane</keyword>
<protein>
    <submittedName>
        <fullName evidence="4">CAAX protease self-immunity</fullName>
    </submittedName>
    <submittedName>
        <fullName evidence="3">CPBP family intramembrane metalloprotease</fullName>
    </submittedName>
</protein>
<feature type="transmembrane region" description="Helical" evidence="1">
    <location>
        <begin position="250"/>
        <end position="272"/>
    </location>
</feature>
<accession>A0AAQ1MD00</accession>
<reference evidence="4" key="1">
    <citation type="submission" date="2016-11" db="EMBL/GenBank/DDBJ databases">
        <authorList>
            <person name="Varghese N."/>
            <person name="Submissions S."/>
        </authorList>
    </citation>
    <scope>NUCLEOTIDE SEQUENCE</scope>
    <source>
        <strain evidence="4">DSM 4029</strain>
    </source>
</reference>
<evidence type="ECO:0000313" key="4">
    <source>
        <dbReference type="EMBL" id="SHG05905.1"/>
    </source>
</evidence>
<dbReference type="GO" id="GO:0080120">
    <property type="term" value="P:CAAX-box protein maturation"/>
    <property type="evidence" value="ECO:0007669"/>
    <property type="project" value="UniProtKB-ARBA"/>
</dbReference>
<proteinExistence type="predicted"/>
<dbReference type="AlphaFoldDB" id="A0AAQ1MD00"/>
<dbReference type="InterPro" id="IPR003675">
    <property type="entry name" value="Rce1/LyrA-like_dom"/>
</dbReference>
<dbReference type="PANTHER" id="PTHR43592">
    <property type="entry name" value="CAAX AMINO TERMINAL PROTEASE"/>
    <property type="match status" value="1"/>
</dbReference>
<feature type="transmembrane region" description="Helical" evidence="1">
    <location>
        <begin position="21"/>
        <end position="42"/>
    </location>
</feature>
<dbReference type="EMBL" id="FQVY01000002">
    <property type="protein sequence ID" value="SHG05905.1"/>
    <property type="molecule type" value="Genomic_DNA"/>
</dbReference>
<dbReference type="PANTHER" id="PTHR43592:SF15">
    <property type="entry name" value="CAAX AMINO TERMINAL PROTEASE FAMILY PROTEIN"/>
    <property type="match status" value="1"/>
</dbReference>
<feature type="transmembrane region" description="Helical" evidence="1">
    <location>
        <begin position="143"/>
        <end position="165"/>
    </location>
</feature>
<keyword evidence="1" id="KW-1133">Transmembrane helix</keyword>
<feature type="transmembrane region" description="Helical" evidence="1">
    <location>
        <begin position="225"/>
        <end position="244"/>
    </location>
</feature>
<keyword evidence="6" id="KW-1185">Reference proteome</keyword>
<sequence length="317" mass="33709">MERRGERARPLCEGARRRYQLVGAALLGYALLPLALGFFSLLGWEITSLLGGNAAPGDPSPAWQGAAGLLSALLSGALPFWWLRRQLGLAPIWRRTQMPAGSWRRFGGRCLVLLGLNTLATAAAEALAGLLRGWGLAPVSPDFSLTGGAPALFLLLTAVAAAPLVEEYAFRGVLLRALAPCGRRFAIVVSALLFALAHGNLLQGLPAFVIGLYLGYLADQTGTPLYTAALHLLNNAVALALPLLEGGWALLYLLVTAGSAAVAAVLYGGRLFCREAALPPNDPAIPREWRWPALLRSPAIWLALGYYLLNFILSTLP</sequence>
<dbReference type="Pfam" id="PF02517">
    <property type="entry name" value="Rce1-like"/>
    <property type="match status" value="1"/>
</dbReference>
<reference evidence="5" key="2">
    <citation type="submission" date="2016-11" db="EMBL/GenBank/DDBJ databases">
        <authorList>
            <person name="Jaros S."/>
            <person name="Januszkiewicz K."/>
            <person name="Wedrychowicz H."/>
        </authorList>
    </citation>
    <scope>NUCLEOTIDE SEQUENCE [LARGE SCALE GENOMIC DNA]</scope>
    <source>
        <strain evidence="5">DSM 4029</strain>
    </source>
</reference>
<dbReference type="Proteomes" id="UP000184089">
    <property type="component" value="Unassembled WGS sequence"/>
</dbReference>
<keyword evidence="1" id="KW-0812">Transmembrane</keyword>
<evidence type="ECO:0000256" key="1">
    <source>
        <dbReference type="SAM" id="Phobius"/>
    </source>
</evidence>
<comment type="caution">
    <text evidence="4">The sequence shown here is derived from an EMBL/GenBank/DDBJ whole genome shotgun (WGS) entry which is preliminary data.</text>
</comment>
<feature type="transmembrane region" description="Helical" evidence="1">
    <location>
        <begin position="111"/>
        <end position="131"/>
    </location>
</feature>
<feature type="transmembrane region" description="Helical" evidence="1">
    <location>
        <begin position="293"/>
        <end position="313"/>
    </location>
</feature>
<organism evidence="4 5">
    <name type="scientific">Bittarella massiliensis</name>
    <name type="common">ex Durand et al. 2017</name>
    <dbReference type="NCBI Taxonomy" id="1720313"/>
    <lineage>
        <taxon>Bacteria</taxon>
        <taxon>Bacillati</taxon>
        <taxon>Bacillota</taxon>
        <taxon>Clostridia</taxon>
        <taxon>Eubacteriales</taxon>
        <taxon>Oscillospiraceae</taxon>
        <taxon>Bittarella (ex Durand et al. 2017)</taxon>
    </lineage>
</organism>
<keyword evidence="3" id="KW-0482">Metalloprotease</keyword>
<gene>
    <name evidence="3" type="ORF">GT747_13120</name>
    <name evidence="4" type="ORF">SAMN05444424_1317</name>
</gene>
<dbReference type="GO" id="GO:0006508">
    <property type="term" value="P:proteolysis"/>
    <property type="evidence" value="ECO:0007669"/>
    <property type="project" value="UniProtKB-KW"/>
</dbReference>
<keyword evidence="3" id="KW-0378">Hydrolase</keyword>